<dbReference type="OrthoDB" id="2431938at2759"/>
<evidence type="ECO:0000256" key="3">
    <source>
        <dbReference type="ARBA" id="ARBA00022827"/>
    </source>
</evidence>
<name>A0A0D2KL61_9EURO</name>
<comment type="similarity">
    <text evidence="1">Belongs to the paxM FAD-dependent monooxygenase family.</text>
</comment>
<evidence type="ECO:0000313" key="8">
    <source>
        <dbReference type="Proteomes" id="UP000053411"/>
    </source>
</evidence>
<feature type="domain" description="FAD-binding" evidence="6">
    <location>
        <begin position="2"/>
        <end position="330"/>
    </location>
</feature>
<accession>A0A0D2KL61</accession>
<keyword evidence="2" id="KW-0285">Flavoprotein</keyword>
<keyword evidence="5" id="KW-0503">Monooxygenase</keyword>
<dbReference type="GO" id="GO:0004497">
    <property type="term" value="F:monooxygenase activity"/>
    <property type="evidence" value="ECO:0007669"/>
    <property type="project" value="UniProtKB-KW"/>
</dbReference>
<proteinExistence type="inferred from homology"/>
<sequence length="401" mass="44012">MSKVLVVGCGIIGPTIAIMLRQRGYEVTIVERIQRPESAAGVSLALQPNGQASSSPVLDTIGLANIGEPVLNIRDYNADGEYLGGLDISYAKEQYGFWPAFVRRGVLLQTLKAEAVRLGVQIHEDWELHDIDDLENGVVATTKDGRTISASFVVACDGLHSTTRKIINQKHGISEPPANATGQLSLSGIAPTPKSLAPQTVSAWMGESRLVVAFEVSRTHSGWTMILSTGSEKDTWRQVDKLEETRAELLDAVDGWPDAVRDLLESTEFILRFGHFDRPTRAPEHWYHERCVLLGDAAHPSSPHRGQGANQGLEDCWVLNQVLPGANKELSTVELATAFASYAKKRQARTAVTVQTARSQGTERVAAGREAGLVRDKMIREQWADQEAARAAYHDLWKEPY</sequence>
<dbReference type="PRINTS" id="PR00420">
    <property type="entry name" value="RNGMNOXGNASE"/>
</dbReference>
<evidence type="ECO:0000256" key="4">
    <source>
        <dbReference type="ARBA" id="ARBA00023002"/>
    </source>
</evidence>
<dbReference type="AlphaFoldDB" id="A0A0D2KL61"/>
<dbReference type="Gene3D" id="3.50.50.60">
    <property type="entry name" value="FAD/NAD(P)-binding domain"/>
    <property type="match status" value="1"/>
</dbReference>
<dbReference type="InterPro" id="IPR002938">
    <property type="entry name" value="FAD-bd"/>
</dbReference>
<evidence type="ECO:0000313" key="7">
    <source>
        <dbReference type="EMBL" id="KIX97338.1"/>
    </source>
</evidence>
<evidence type="ECO:0000256" key="5">
    <source>
        <dbReference type="ARBA" id="ARBA00023033"/>
    </source>
</evidence>
<keyword evidence="8" id="KW-1185">Reference proteome</keyword>
<reference evidence="7 8" key="1">
    <citation type="submission" date="2015-01" db="EMBL/GenBank/DDBJ databases">
        <title>The Genome Sequence of Fonsecaea multimorphosa CBS 102226.</title>
        <authorList>
            <consortium name="The Broad Institute Genomics Platform"/>
            <person name="Cuomo C."/>
            <person name="de Hoog S."/>
            <person name="Gorbushina A."/>
            <person name="Stielow B."/>
            <person name="Teixiera M."/>
            <person name="Abouelleil A."/>
            <person name="Chapman S.B."/>
            <person name="Priest M."/>
            <person name="Young S.K."/>
            <person name="Wortman J."/>
            <person name="Nusbaum C."/>
            <person name="Birren B."/>
        </authorList>
    </citation>
    <scope>NUCLEOTIDE SEQUENCE [LARGE SCALE GENOMIC DNA]</scope>
    <source>
        <strain evidence="7 8">CBS 102226</strain>
    </source>
</reference>
<dbReference type="VEuPathDB" id="FungiDB:Z520_06790"/>
<dbReference type="GeneID" id="27712536"/>
<dbReference type="Proteomes" id="UP000053411">
    <property type="component" value="Unassembled WGS sequence"/>
</dbReference>
<organism evidence="7 8">
    <name type="scientific">Fonsecaea multimorphosa CBS 102226</name>
    <dbReference type="NCBI Taxonomy" id="1442371"/>
    <lineage>
        <taxon>Eukaryota</taxon>
        <taxon>Fungi</taxon>
        <taxon>Dikarya</taxon>
        <taxon>Ascomycota</taxon>
        <taxon>Pezizomycotina</taxon>
        <taxon>Eurotiomycetes</taxon>
        <taxon>Chaetothyriomycetidae</taxon>
        <taxon>Chaetothyriales</taxon>
        <taxon>Herpotrichiellaceae</taxon>
        <taxon>Fonsecaea</taxon>
    </lineage>
</organism>
<keyword evidence="4" id="KW-0560">Oxidoreductase</keyword>
<dbReference type="InterPro" id="IPR050493">
    <property type="entry name" value="FAD-dep_Monooxygenase_BioMet"/>
</dbReference>
<dbReference type="GO" id="GO:0071949">
    <property type="term" value="F:FAD binding"/>
    <property type="evidence" value="ECO:0007669"/>
    <property type="project" value="InterPro"/>
</dbReference>
<evidence type="ECO:0000259" key="6">
    <source>
        <dbReference type="Pfam" id="PF01494"/>
    </source>
</evidence>
<dbReference type="PANTHER" id="PTHR13789">
    <property type="entry name" value="MONOOXYGENASE"/>
    <property type="match status" value="1"/>
</dbReference>
<dbReference type="Pfam" id="PF01494">
    <property type="entry name" value="FAD_binding_3"/>
    <property type="match status" value="1"/>
</dbReference>
<dbReference type="SUPFAM" id="SSF51905">
    <property type="entry name" value="FAD/NAD(P)-binding domain"/>
    <property type="match status" value="1"/>
</dbReference>
<dbReference type="InterPro" id="IPR036188">
    <property type="entry name" value="FAD/NAD-bd_sf"/>
</dbReference>
<protein>
    <recommendedName>
        <fullName evidence="6">FAD-binding domain-containing protein</fullName>
    </recommendedName>
</protein>
<evidence type="ECO:0000256" key="2">
    <source>
        <dbReference type="ARBA" id="ARBA00022630"/>
    </source>
</evidence>
<dbReference type="EMBL" id="KN848074">
    <property type="protein sequence ID" value="KIX97338.1"/>
    <property type="molecule type" value="Genomic_DNA"/>
</dbReference>
<dbReference type="STRING" id="1442371.A0A0D2KL61"/>
<dbReference type="PANTHER" id="PTHR13789:SF309">
    <property type="entry name" value="PUTATIVE (AFU_ORTHOLOGUE AFUA_6G14510)-RELATED"/>
    <property type="match status" value="1"/>
</dbReference>
<keyword evidence="3" id="KW-0274">FAD</keyword>
<evidence type="ECO:0000256" key="1">
    <source>
        <dbReference type="ARBA" id="ARBA00007992"/>
    </source>
</evidence>
<gene>
    <name evidence="7" type="ORF">Z520_06790</name>
</gene>
<dbReference type="RefSeq" id="XP_016631461.1">
    <property type="nucleotide sequence ID" value="XM_016777290.1"/>
</dbReference>